<organism evidence="1 2">
    <name type="scientific">Rubroshorea leprosula</name>
    <dbReference type="NCBI Taxonomy" id="152421"/>
    <lineage>
        <taxon>Eukaryota</taxon>
        <taxon>Viridiplantae</taxon>
        <taxon>Streptophyta</taxon>
        <taxon>Embryophyta</taxon>
        <taxon>Tracheophyta</taxon>
        <taxon>Spermatophyta</taxon>
        <taxon>Magnoliopsida</taxon>
        <taxon>eudicotyledons</taxon>
        <taxon>Gunneridae</taxon>
        <taxon>Pentapetalae</taxon>
        <taxon>rosids</taxon>
        <taxon>malvids</taxon>
        <taxon>Malvales</taxon>
        <taxon>Dipterocarpaceae</taxon>
        <taxon>Rubroshorea</taxon>
    </lineage>
</organism>
<evidence type="ECO:0000313" key="2">
    <source>
        <dbReference type="Proteomes" id="UP001054252"/>
    </source>
</evidence>
<dbReference type="EMBL" id="BPVZ01001308">
    <property type="protein sequence ID" value="GKV53362.1"/>
    <property type="molecule type" value="Genomic_DNA"/>
</dbReference>
<reference evidence="1 2" key="1">
    <citation type="journal article" date="2021" name="Commun. Biol.">
        <title>The genome of Shorea leprosula (Dipterocarpaceae) highlights the ecological relevance of drought in aseasonal tropical rainforests.</title>
        <authorList>
            <person name="Ng K.K.S."/>
            <person name="Kobayashi M.J."/>
            <person name="Fawcett J.A."/>
            <person name="Hatakeyama M."/>
            <person name="Paape T."/>
            <person name="Ng C.H."/>
            <person name="Ang C.C."/>
            <person name="Tnah L.H."/>
            <person name="Lee C.T."/>
            <person name="Nishiyama T."/>
            <person name="Sese J."/>
            <person name="O'Brien M.J."/>
            <person name="Copetti D."/>
            <person name="Mohd Noor M.I."/>
            <person name="Ong R.C."/>
            <person name="Putra M."/>
            <person name="Sireger I.Z."/>
            <person name="Indrioko S."/>
            <person name="Kosugi Y."/>
            <person name="Izuno A."/>
            <person name="Isagi Y."/>
            <person name="Lee S.L."/>
            <person name="Shimizu K.K."/>
        </authorList>
    </citation>
    <scope>NUCLEOTIDE SEQUENCE [LARGE SCALE GENOMIC DNA]</scope>
    <source>
        <strain evidence="1">214</strain>
    </source>
</reference>
<keyword evidence="2" id="KW-1185">Reference proteome</keyword>
<proteinExistence type="predicted"/>
<gene>
    <name evidence="1" type="ORF">SLEP1_g59895</name>
</gene>
<dbReference type="Proteomes" id="UP001054252">
    <property type="component" value="Unassembled WGS sequence"/>
</dbReference>
<dbReference type="AlphaFoldDB" id="A0AAV5MUS9"/>
<protein>
    <submittedName>
        <fullName evidence="1">Uncharacterized protein</fullName>
    </submittedName>
</protein>
<comment type="caution">
    <text evidence="1">The sequence shown here is derived from an EMBL/GenBank/DDBJ whole genome shotgun (WGS) entry which is preliminary data.</text>
</comment>
<name>A0AAV5MUS9_9ROSI</name>
<accession>A0AAV5MUS9</accession>
<evidence type="ECO:0000313" key="1">
    <source>
        <dbReference type="EMBL" id="GKV53362.1"/>
    </source>
</evidence>
<sequence>MNDISSGIYVGKGRGDSKLGAKQLASAIAIPILGL</sequence>